<dbReference type="EMBL" id="LAZR01000763">
    <property type="protein sequence ID" value="KKN58418.1"/>
    <property type="molecule type" value="Genomic_DNA"/>
</dbReference>
<protein>
    <submittedName>
        <fullName evidence="1">Uncharacterized protein</fullName>
    </submittedName>
</protein>
<evidence type="ECO:0000313" key="1">
    <source>
        <dbReference type="EMBL" id="KKN58418.1"/>
    </source>
</evidence>
<name>A0A0F9UXT3_9ZZZZ</name>
<proteinExistence type="predicted"/>
<dbReference type="AlphaFoldDB" id="A0A0F9UXT3"/>
<sequence>MKNDGGPAFPCPVPPMWKVHWDEEGNEHTDIVEPTGMSLLDYFAGCEEKRDPCQYCNKPKTCRDDQRAGCFYDQAEAMLAERERRMKGETK</sequence>
<gene>
    <name evidence="1" type="ORF">LCGC14_0552310</name>
</gene>
<organism evidence="1">
    <name type="scientific">marine sediment metagenome</name>
    <dbReference type="NCBI Taxonomy" id="412755"/>
    <lineage>
        <taxon>unclassified sequences</taxon>
        <taxon>metagenomes</taxon>
        <taxon>ecological metagenomes</taxon>
    </lineage>
</organism>
<reference evidence="1" key="1">
    <citation type="journal article" date="2015" name="Nature">
        <title>Complex archaea that bridge the gap between prokaryotes and eukaryotes.</title>
        <authorList>
            <person name="Spang A."/>
            <person name="Saw J.H."/>
            <person name="Jorgensen S.L."/>
            <person name="Zaremba-Niedzwiedzka K."/>
            <person name="Martijn J."/>
            <person name="Lind A.E."/>
            <person name="van Eijk R."/>
            <person name="Schleper C."/>
            <person name="Guy L."/>
            <person name="Ettema T.J."/>
        </authorList>
    </citation>
    <scope>NUCLEOTIDE SEQUENCE</scope>
</reference>
<accession>A0A0F9UXT3</accession>
<comment type="caution">
    <text evidence="1">The sequence shown here is derived from an EMBL/GenBank/DDBJ whole genome shotgun (WGS) entry which is preliminary data.</text>
</comment>